<name>A0ABU1ZIZ2_9BURK</name>
<reference evidence="1 2" key="1">
    <citation type="submission" date="2023-07" db="EMBL/GenBank/DDBJ databases">
        <title>Sorghum-associated microbial communities from plants grown in Nebraska, USA.</title>
        <authorList>
            <person name="Schachtman D."/>
        </authorList>
    </citation>
    <scope>NUCLEOTIDE SEQUENCE [LARGE SCALE GENOMIC DNA]</scope>
    <source>
        <strain evidence="1 2">BE308</strain>
    </source>
</reference>
<dbReference type="Proteomes" id="UP001268089">
    <property type="component" value="Unassembled WGS sequence"/>
</dbReference>
<evidence type="ECO:0000313" key="2">
    <source>
        <dbReference type="Proteomes" id="UP001268089"/>
    </source>
</evidence>
<dbReference type="RefSeq" id="WP_310339628.1">
    <property type="nucleotide sequence ID" value="NZ_JAVDXO010000001.1"/>
</dbReference>
<dbReference type="EMBL" id="JAVDXO010000001">
    <property type="protein sequence ID" value="MDR7305507.1"/>
    <property type="molecule type" value="Genomic_DNA"/>
</dbReference>
<protein>
    <submittedName>
        <fullName evidence="1">Uncharacterized protein</fullName>
    </submittedName>
</protein>
<evidence type="ECO:0000313" key="1">
    <source>
        <dbReference type="EMBL" id="MDR7305507.1"/>
    </source>
</evidence>
<organism evidence="1 2">
    <name type="scientific">Rhodoferax saidenbachensis</name>
    <dbReference type="NCBI Taxonomy" id="1484693"/>
    <lineage>
        <taxon>Bacteria</taxon>
        <taxon>Pseudomonadati</taxon>
        <taxon>Pseudomonadota</taxon>
        <taxon>Betaproteobacteria</taxon>
        <taxon>Burkholderiales</taxon>
        <taxon>Comamonadaceae</taxon>
        <taxon>Rhodoferax</taxon>
    </lineage>
</organism>
<keyword evidence="2" id="KW-1185">Reference proteome</keyword>
<proteinExistence type="predicted"/>
<sequence>MPIAHFHKATDPATEDEVHINTDAVLYVEEPPATQIGRTAIQVMGLQTDGIRITEDLSQVLVQLPLLVATWRHYHAGEPPEGASVVHIAPHNVSCVVPNVPHTPAYWTIHFKDASELRVVHPLPMDL</sequence>
<comment type="caution">
    <text evidence="1">The sequence shown here is derived from an EMBL/GenBank/DDBJ whole genome shotgun (WGS) entry which is preliminary data.</text>
</comment>
<accession>A0ABU1ZIZ2</accession>
<gene>
    <name evidence="1" type="ORF">J2X15_000773</name>
</gene>